<dbReference type="Gene3D" id="3.40.50.720">
    <property type="entry name" value="NAD(P)-binding Rossmann-like Domain"/>
    <property type="match status" value="1"/>
</dbReference>
<sequence>MAVKKELGLAVVGCGVVGRIRATFAKDFPGIGWIGLSDMNERVGQNLKDDIDADYFTTDFRKLIVRPEVDAVIVATSTWGHVEPTLASVDAGHMLLIEKPLATDARESAEVLEAIQNAGVDAVVGYTQRFRRRFLVVKERIKTGQIGDVTAAVTRAFMNRMAPTGEVRLTQDRRYLTPMVVSGTHSLDMCLWLMGDAAKPVSIYARSTEKVMSELGTKDATFGVFTMEDGTIWSMNICWALPKEWPGAVYGLEIGIVGTKGVIDIEDTHRDVVLASELPQGPAYNPDGLT</sequence>
<dbReference type="AlphaFoldDB" id="A0A382R0D5"/>
<dbReference type="InterPro" id="IPR051450">
    <property type="entry name" value="Gfo/Idh/MocA_Oxidoreductases"/>
</dbReference>
<feature type="domain" description="GFO/IDH/MocA-like oxidoreductase" evidence="2">
    <location>
        <begin position="135"/>
        <end position="263"/>
    </location>
</feature>
<proteinExistence type="predicted"/>
<dbReference type="Gene3D" id="3.30.360.10">
    <property type="entry name" value="Dihydrodipicolinate Reductase, domain 2"/>
    <property type="match status" value="1"/>
</dbReference>
<feature type="non-terminal residue" evidence="3">
    <location>
        <position position="290"/>
    </location>
</feature>
<dbReference type="InterPro" id="IPR055170">
    <property type="entry name" value="GFO_IDH_MocA-like_dom"/>
</dbReference>
<dbReference type="GO" id="GO:0000166">
    <property type="term" value="F:nucleotide binding"/>
    <property type="evidence" value="ECO:0007669"/>
    <property type="project" value="InterPro"/>
</dbReference>
<evidence type="ECO:0000259" key="1">
    <source>
        <dbReference type="Pfam" id="PF01408"/>
    </source>
</evidence>
<feature type="domain" description="Gfo/Idh/MocA-like oxidoreductase N-terminal" evidence="1">
    <location>
        <begin position="9"/>
        <end position="126"/>
    </location>
</feature>
<accession>A0A382R0D5</accession>
<dbReference type="Pfam" id="PF01408">
    <property type="entry name" value="GFO_IDH_MocA"/>
    <property type="match status" value="1"/>
</dbReference>
<gene>
    <name evidence="3" type="ORF">METZ01_LOCUS344058</name>
</gene>
<dbReference type="InterPro" id="IPR036291">
    <property type="entry name" value="NAD(P)-bd_dom_sf"/>
</dbReference>
<dbReference type="EMBL" id="UINC01118222">
    <property type="protein sequence ID" value="SVC91204.1"/>
    <property type="molecule type" value="Genomic_DNA"/>
</dbReference>
<protein>
    <recommendedName>
        <fullName evidence="4">Gfo/Idh/MocA-like oxidoreductase N-terminal domain-containing protein</fullName>
    </recommendedName>
</protein>
<dbReference type="PANTHER" id="PTHR43377:SF1">
    <property type="entry name" value="BILIVERDIN REDUCTASE A"/>
    <property type="match status" value="1"/>
</dbReference>
<evidence type="ECO:0008006" key="4">
    <source>
        <dbReference type="Google" id="ProtNLM"/>
    </source>
</evidence>
<dbReference type="SUPFAM" id="SSF51735">
    <property type="entry name" value="NAD(P)-binding Rossmann-fold domains"/>
    <property type="match status" value="1"/>
</dbReference>
<dbReference type="InterPro" id="IPR000683">
    <property type="entry name" value="Gfo/Idh/MocA-like_OxRdtase_N"/>
</dbReference>
<dbReference type="PANTHER" id="PTHR43377">
    <property type="entry name" value="BILIVERDIN REDUCTASE A"/>
    <property type="match status" value="1"/>
</dbReference>
<organism evidence="3">
    <name type="scientific">marine metagenome</name>
    <dbReference type="NCBI Taxonomy" id="408172"/>
    <lineage>
        <taxon>unclassified sequences</taxon>
        <taxon>metagenomes</taxon>
        <taxon>ecological metagenomes</taxon>
    </lineage>
</organism>
<evidence type="ECO:0000313" key="3">
    <source>
        <dbReference type="EMBL" id="SVC91204.1"/>
    </source>
</evidence>
<dbReference type="SUPFAM" id="SSF55347">
    <property type="entry name" value="Glyceraldehyde-3-phosphate dehydrogenase-like, C-terminal domain"/>
    <property type="match status" value="1"/>
</dbReference>
<dbReference type="Pfam" id="PF22725">
    <property type="entry name" value="GFO_IDH_MocA_C3"/>
    <property type="match status" value="1"/>
</dbReference>
<name>A0A382R0D5_9ZZZZ</name>
<evidence type="ECO:0000259" key="2">
    <source>
        <dbReference type="Pfam" id="PF22725"/>
    </source>
</evidence>
<reference evidence="3" key="1">
    <citation type="submission" date="2018-05" db="EMBL/GenBank/DDBJ databases">
        <authorList>
            <person name="Lanie J.A."/>
            <person name="Ng W.-L."/>
            <person name="Kazmierczak K.M."/>
            <person name="Andrzejewski T.M."/>
            <person name="Davidsen T.M."/>
            <person name="Wayne K.J."/>
            <person name="Tettelin H."/>
            <person name="Glass J.I."/>
            <person name="Rusch D."/>
            <person name="Podicherti R."/>
            <person name="Tsui H.-C.T."/>
            <person name="Winkler M.E."/>
        </authorList>
    </citation>
    <scope>NUCLEOTIDE SEQUENCE</scope>
</reference>